<dbReference type="Gene3D" id="3.30.70.360">
    <property type="match status" value="1"/>
</dbReference>
<dbReference type="Pfam" id="PF07687">
    <property type="entry name" value="M20_dimer"/>
    <property type="match status" value="1"/>
</dbReference>
<dbReference type="Gene3D" id="1.10.150.900">
    <property type="match status" value="1"/>
</dbReference>
<dbReference type="PANTHER" id="PTHR45962:SF1">
    <property type="entry name" value="N-FATTY-ACYL-AMINO ACID SYNTHASE_HYDROLASE PM20D1"/>
    <property type="match status" value="1"/>
</dbReference>
<dbReference type="GO" id="GO:0008233">
    <property type="term" value="F:peptidase activity"/>
    <property type="evidence" value="ECO:0007669"/>
    <property type="project" value="UniProtKB-KW"/>
</dbReference>
<dbReference type="InterPro" id="IPR036264">
    <property type="entry name" value="Bact_exopeptidase_dim_dom"/>
</dbReference>
<dbReference type="InterPro" id="IPR001261">
    <property type="entry name" value="ArgE/DapE_CS"/>
</dbReference>
<gene>
    <name evidence="7" type="ORF">GJR95_00695</name>
</gene>
<keyword evidence="2" id="KW-0645">Protease</keyword>
<dbReference type="FunFam" id="1.10.150.900:FF:000003">
    <property type="entry name" value="N-fatty-acyl-amino acid synthase/hydrolase PM20D1"/>
    <property type="match status" value="1"/>
</dbReference>
<dbReference type="Gene3D" id="3.40.630.10">
    <property type="entry name" value="Zn peptidases"/>
    <property type="match status" value="1"/>
</dbReference>
<dbReference type="InterPro" id="IPR047177">
    <property type="entry name" value="Pept_M20A"/>
</dbReference>
<dbReference type="GO" id="GO:0006629">
    <property type="term" value="P:lipid metabolic process"/>
    <property type="evidence" value="ECO:0007669"/>
    <property type="project" value="UniProtKB-ARBA"/>
</dbReference>
<accession>A0A6P1VNT1</accession>
<dbReference type="PIRSF" id="PIRSF036696">
    <property type="entry name" value="ACY-1"/>
    <property type="match status" value="1"/>
</dbReference>
<evidence type="ECO:0000256" key="4">
    <source>
        <dbReference type="ARBA" id="ARBA00022801"/>
    </source>
</evidence>
<reference evidence="7 8" key="1">
    <citation type="submission" date="2019-11" db="EMBL/GenBank/DDBJ databases">
        <title>Spirosoma endbachense sp. nov., isolated from a natural salt meadow.</title>
        <authorList>
            <person name="Rojas J."/>
            <person name="Ambika Manirajan B."/>
            <person name="Ratering S."/>
            <person name="Suarez C."/>
            <person name="Geissler-Plaum R."/>
            <person name="Schnell S."/>
        </authorList>
    </citation>
    <scope>NUCLEOTIDE SEQUENCE [LARGE SCALE GENOMIC DNA]</scope>
    <source>
        <strain evidence="7 8">I-24</strain>
    </source>
</reference>
<evidence type="ECO:0000313" key="8">
    <source>
        <dbReference type="Proteomes" id="UP000464577"/>
    </source>
</evidence>
<dbReference type="GO" id="GO:0006508">
    <property type="term" value="P:proteolysis"/>
    <property type="evidence" value="ECO:0007669"/>
    <property type="project" value="UniProtKB-KW"/>
</dbReference>
<dbReference type="GO" id="GO:0016810">
    <property type="term" value="F:hydrolase activity, acting on carbon-nitrogen (but not peptide) bonds"/>
    <property type="evidence" value="ECO:0007669"/>
    <property type="project" value="UniProtKB-ARBA"/>
</dbReference>
<evidence type="ECO:0000313" key="7">
    <source>
        <dbReference type="EMBL" id="QHV93640.1"/>
    </source>
</evidence>
<dbReference type="SUPFAM" id="SSF53187">
    <property type="entry name" value="Zn-dependent exopeptidases"/>
    <property type="match status" value="1"/>
</dbReference>
<dbReference type="InterPro" id="IPR002933">
    <property type="entry name" value="Peptidase_M20"/>
</dbReference>
<evidence type="ECO:0000256" key="1">
    <source>
        <dbReference type="ARBA" id="ARBA00006247"/>
    </source>
</evidence>
<evidence type="ECO:0000259" key="6">
    <source>
        <dbReference type="Pfam" id="PF07687"/>
    </source>
</evidence>
<keyword evidence="8" id="KW-1185">Reference proteome</keyword>
<dbReference type="FunFam" id="3.40.630.10:FF:000027">
    <property type="entry name" value="N-fatty-acyl-amino acid synthase/hydrolase PM20D1"/>
    <property type="match status" value="1"/>
</dbReference>
<dbReference type="Proteomes" id="UP000464577">
    <property type="component" value="Chromosome"/>
</dbReference>
<keyword evidence="3" id="KW-0479">Metal-binding</keyword>
<dbReference type="Pfam" id="PF01546">
    <property type="entry name" value="Peptidase_M20"/>
    <property type="match status" value="1"/>
</dbReference>
<dbReference type="PANTHER" id="PTHR45962">
    <property type="entry name" value="N-FATTY-ACYL-AMINO ACID SYNTHASE/HYDROLASE PM20D1"/>
    <property type="match status" value="1"/>
</dbReference>
<evidence type="ECO:0000256" key="2">
    <source>
        <dbReference type="ARBA" id="ARBA00022670"/>
    </source>
</evidence>
<dbReference type="RefSeq" id="WP_162384059.1">
    <property type="nucleotide sequence ID" value="NZ_CP045997.1"/>
</dbReference>
<keyword evidence="5" id="KW-0862">Zinc</keyword>
<dbReference type="GO" id="GO:0046872">
    <property type="term" value="F:metal ion binding"/>
    <property type="evidence" value="ECO:0007669"/>
    <property type="project" value="UniProtKB-KW"/>
</dbReference>
<dbReference type="SUPFAM" id="SSF55031">
    <property type="entry name" value="Bacterial exopeptidase dimerisation domain"/>
    <property type="match status" value="1"/>
</dbReference>
<dbReference type="KEGG" id="senf:GJR95_00695"/>
<dbReference type="InterPro" id="IPR011650">
    <property type="entry name" value="Peptidase_M20_dimer"/>
</dbReference>
<dbReference type="EMBL" id="CP045997">
    <property type="protein sequence ID" value="QHV93640.1"/>
    <property type="molecule type" value="Genomic_DNA"/>
</dbReference>
<comment type="similarity">
    <text evidence="1">Belongs to the peptidase M20A family.</text>
</comment>
<dbReference type="GO" id="GO:0043604">
    <property type="term" value="P:amide biosynthetic process"/>
    <property type="evidence" value="ECO:0007669"/>
    <property type="project" value="UniProtKB-ARBA"/>
</dbReference>
<dbReference type="PROSITE" id="PS00758">
    <property type="entry name" value="ARGE_DAPE_CPG2_1"/>
    <property type="match status" value="1"/>
</dbReference>
<evidence type="ECO:0000256" key="3">
    <source>
        <dbReference type="ARBA" id="ARBA00022723"/>
    </source>
</evidence>
<feature type="domain" description="Peptidase M20 dimerisation" evidence="6">
    <location>
        <begin position="237"/>
        <end position="381"/>
    </location>
</feature>
<dbReference type="GO" id="GO:0006520">
    <property type="term" value="P:amino acid metabolic process"/>
    <property type="evidence" value="ECO:0007669"/>
    <property type="project" value="UniProtKB-ARBA"/>
</dbReference>
<organism evidence="7 8">
    <name type="scientific">Spirosoma endbachense</name>
    <dbReference type="NCBI Taxonomy" id="2666025"/>
    <lineage>
        <taxon>Bacteria</taxon>
        <taxon>Pseudomonadati</taxon>
        <taxon>Bacteroidota</taxon>
        <taxon>Cytophagia</taxon>
        <taxon>Cytophagales</taxon>
        <taxon>Cytophagaceae</taxon>
        <taxon>Spirosoma</taxon>
    </lineage>
</organism>
<name>A0A6P1VNT1_9BACT</name>
<proteinExistence type="inferred from homology"/>
<dbReference type="GO" id="GO:0005576">
    <property type="term" value="C:extracellular region"/>
    <property type="evidence" value="ECO:0007669"/>
    <property type="project" value="UniProtKB-ARBA"/>
</dbReference>
<evidence type="ECO:0000256" key="5">
    <source>
        <dbReference type="ARBA" id="ARBA00022833"/>
    </source>
</evidence>
<keyword evidence="4 7" id="KW-0378">Hydrolase</keyword>
<dbReference type="CDD" id="cd05674">
    <property type="entry name" value="M20_yscS"/>
    <property type="match status" value="1"/>
</dbReference>
<dbReference type="AlphaFoldDB" id="A0A6P1VNT1"/>
<protein>
    <submittedName>
        <fullName evidence="7">M20/M25/M40 family metallo-hydrolase</fullName>
    </submittedName>
</protein>
<sequence length="486" mass="53123">MKLVLRALVVLLGLLIIVLLVNTVRLTSHQLTNVPPATPIHVPDSAIQRLAGAIRIPTVSYTDYALTDTTQFDKFLTYIKASFPLVHQRLKQETFNQYGLLYEWKGSNPSLKPILLMGHYDVVPVIQGTQRMWKKPPFDGIVEDGYLYGRGTLDDKMSVIGLLESAEYLLQSGFQPERTLFLAFGQDEETSGLRGAQTIAAALKKRSVSLEYILDEGGIIKTDGVSGMQKPVALIGISEKGYLSLELTAVGKGGHSSMPPPQTSIGMVAEAISKLEKQPFPARLDGGVDHLLDYLASEVSFGQRIVFANQWLFAPLIEKTLAQTKSGNASIRTTTAPTIFRAGAKDNVLPIDATATINFRLLPGDTVDGVIERVKEIIENDSITVSVLGKGNNPAAVSDPETPAFLTIHKTIKSVFPDVAVAPYIMLGATDSKFYSALSTAIYRFSPLPLNDEGTQTIHGTNERIGVKDYQNMIRFYVALIKNSQQ</sequence>